<feature type="transmembrane region" description="Helical" evidence="5">
    <location>
        <begin position="555"/>
        <end position="574"/>
    </location>
</feature>
<dbReference type="Gene3D" id="1.20.1250.20">
    <property type="entry name" value="MFS general substrate transporter like domains"/>
    <property type="match status" value="1"/>
</dbReference>
<feature type="transmembrane region" description="Helical" evidence="5">
    <location>
        <begin position="81"/>
        <end position="100"/>
    </location>
</feature>
<dbReference type="PANTHER" id="PTHR24064">
    <property type="entry name" value="SOLUTE CARRIER FAMILY 22 MEMBER"/>
    <property type="match status" value="1"/>
</dbReference>
<keyword evidence="4 5" id="KW-0472">Membrane</keyword>
<feature type="transmembrane region" description="Helical" evidence="5">
    <location>
        <begin position="465"/>
        <end position="483"/>
    </location>
</feature>
<feature type="transmembrane region" description="Helical" evidence="5">
    <location>
        <begin position="187"/>
        <end position="204"/>
    </location>
</feature>
<feature type="transmembrane region" description="Helical" evidence="5">
    <location>
        <begin position="495"/>
        <end position="518"/>
    </location>
</feature>
<feature type="non-terminal residue" evidence="7">
    <location>
        <position position="1"/>
    </location>
</feature>
<organism evidence="7 8">
    <name type="scientific">Elysia chlorotica</name>
    <name type="common">Eastern emerald elysia</name>
    <name type="synonym">Sea slug</name>
    <dbReference type="NCBI Taxonomy" id="188477"/>
    <lineage>
        <taxon>Eukaryota</taxon>
        <taxon>Metazoa</taxon>
        <taxon>Spiralia</taxon>
        <taxon>Lophotrochozoa</taxon>
        <taxon>Mollusca</taxon>
        <taxon>Gastropoda</taxon>
        <taxon>Heterobranchia</taxon>
        <taxon>Euthyneura</taxon>
        <taxon>Panpulmonata</taxon>
        <taxon>Sacoglossa</taxon>
        <taxon>Placobranchoidea</taxon>
        <taxon>Plakobranchidae</taxon>
        <taxon>Elysia</taxon>
    </lineage>
</organism>
<dbReference type="Pfam" id="PF07690">
    <property type="entry name" value="MFS_1"/>
    <property type="match status" value="1"/>
</dbReference>
<accession>A0A3S1AYT6</accession>
<dbReference type="InterPro" id="IPR011701">
    <property type="entry name" value="MFS"/>
</dbReference>
<evidence type="ECO:0000256" key="2">
    <source>
        <dbReference type="ARBA" id="ARBA00022692"/>
    </source>
</evidence>
<dbReference type="GO" id="GO:0016020">
    <property type="term" value="C:membrane"/>
    <property type="evidence" value="ECO:0007669"/>
    <property type="project" value="UniProtKB-SubCell"/>
</dbReference>
<dbReference type="GO" id="GO:0022857">
    <property type="term" value="F:transmembrane transporter activity"/>
    <property type="evidence" value="ECO:0007669"/>
    <property type="project" value="InterPro"/>
</dbReference>
<feature type="transmembrane region" description="Helical" evidence="5">
    <location>
        <begin position="304"/>
        <end position="325"/>
    </location>
</feature>
<dbReference type="STRING" id="188477.A0A3S1AYT6"/>
<dbReference type="SUPFAM" id="SSF103473">
    <property type="entry name" value="MFS general substrate transporter"/>
    <property type="match status" value="1"/>
</dbReference>
<dbReference type="EMBL" id="RQTK01000722">
    <property type="protein sequence ID" value="RUS75641.1"/>
    <property type="molecule type" value="Genomic_DNA"/>
</dbReference>
<evidence type="ECO:0000256" key="5">
    <source>
        <dbReference type="SAM" id="Phobius"/>
    </source>
</evidence>
<feature type="transmembrane region" description="Helical" evidence="5">
    <location>
        <begin position="435"/>
        <end position="453"/>
    </location>
</feature>
<evidence type="ECO:0000313" key="7">
    <source>
        <dbReference type="EMBL" id="RUS75641.1"/>
    </source>
</evidence>
<keyword evidence="8" id="KW-1185">Reference proteome</keyword>
<evidence type="ECO:0000256" key="4">
    <source>
        <dbReference type="ARBA" id="ARBA00023136"/>
    </source>
</evidence>
<comment type="subcellular location">
    <subcellularLocation>
        <location evidence="1">Membrane</location>
        <topology evidence="1">Multi-pass membrane protein</topology>
    </subcellularLocation>
</comment>
<gene>
    <name evidence="7" type="ORF">EGW08_016595</name>
</gene>
<comment type="caution">
    <text evidence="7">The sequence shown here is derived from an EMBL/GenBank/DDBJ whole genome shotgun (WGS) entry which is preliminary data.</text>
</comment>
<sequence length="607" mass="67135">GEHETKINTKLDSEVLYTALLVYSVFCIHSCFFINKTLILVRSTLDINTVSPMEKEKEGHHTAHAVDKLQQHLGGYGRFQIVIYLLLGLVYMRGGWHVWIPIYQTLSPTFHCSASAGLSLNESVPHTVEEGALVYSQCEQYVNFSVSNATEHCHNGWTYLWDSSYTSIVSWMDLVCDKAFQADLTTTMYMVGTTSGVIFLAPLGDRFGSKTLMLVCLWAQAVLGTVLIWASNIIVFCIIKALIGMCNMTIALSVYVLMTETFDASHRELPTIAIQFFWSAGIMSMALLGYLIPAWQDLELAIALPINILSLSFMSIIPESLPWLLSKGKLKQAEKVINSFTTLNGLAQVPNLQEKLERFGIHGNIDDPMKKSSPYYVLKDQCAPTDVSGPHTVLTLFKTPKLRVITLIMFYLFLVNALAYFGIMYSTPQLAGDRFLNLCLLGLVEIPAYVLCIAANRLIGRRRSVSIFLLICGVCNIAVLFVPEETSDGHSLQSLKTALVMLGKFGITGSYSTIYLYASEVFPTIIRTQAVGASSFFENLGSIAAPNMVYVQSSVTLGIFGGMTIVGCVIVLLLPETHNRPLPQTIEDVENKQSVPPHFSYLSPANS</sequence>
<dbReference type="Proteomes" id="UP000271974">
    <property type="component" value="Unassembled WGS sequence"/>
</dbReference>
<keyword evidence="3 5" id="KW-1133">Transmembrane helix</keyword>
<evidence type="ECO:0000313" key="8">
    <source>
        <dbReference type="Proteomes" id="UP000271974"/>
    </source>
</evidence>
<feature type="transmembrane region" description="Helical" evidence="5">
    <location>
        <begin position="211"/>
        <end position="227"/>
    </location>
</feature>
<reference evidence="7 8" key="1">
    <citation type="submission" date="2019-01" db="EMBL/GenBank/DDBJ databases">
        <title>A draft genome assembly of the solar-powered sea slug Elysia chlorotica.</title>
        <authorList>
            <person name="Cai H."/>
            <person name="Li Q."/>
            <person name="Fang X."/>
            <person name="Li J."/>
            <person name="Curtis N.E."/>
            <person name="Altenburger A."/>
            <person name="Shibata T."/>
            <person name="Feng M."/>
            <person name="Maeda T."/>
            <person name="Schwartz J.A."/>
            <person name="Shigenobu S."/>
            <person name="Lundholm N."/>
            <person name="Nishiyama T."/>
            <person name="Yang H."/>
            <person name="Hasebe M."/>
            <person name="Li S."/>
            <person name="Pierce S.K."/>
            <person name="Wang J."/>
        </authorList>
    </citation>
    <scope>NUCLEOTIDE SEQUENCE [LARGE SCALE GENOMIC DNA]</scope>
    <source>
        <strain evidence="7">EC2010</strain>
        <tissue evidence="7">Whole organism of an adult</tissue>
    </source>
</reference>
<dbReference type="AlphaFoldDB" id="A0A3S1AYT6"/>
<dbReference type="InterPro" id="IPR036259">
    <property type="entry name" value="MFS_trans_sf"/>
</dbReference>
<evidence type="ECO:0000256" key="3">
    <source>
        <dbReference type="ARBA" id="ARBA00022989"/>
    </source>
</evidence>
<feature type="transmembrane region" description="Helical" evidence="5">
    <location>
        <begin position="233"/>
        <end position="257"/>
    </location>
</feature>
<dbReference type="PROSITE" id="PS50850">
    <property type="entry name" value="MFS"/>
    <property type="match status" value="1"/>
</dbReference>
<evidence type="ECO:0000259" key="6">
    <source>
        <dbReference type="PROSITE" id="PS50850"/>
    </source>
</evidence>
<feature type="domain" description="Major facilitator superfamily (MFS) profile" evidence="6">
    <location>
        <begin position="83"/>
        <end position="579"/>
    </location>
</feature>
<feature type="transmembrane region" description="Helical" evidence="5">
    <location>
        <begin position="404"/>
        <end position="423"/>
    </location>
</feature>
<protein>
    <recommendedName>
        <fullName evidence="6">Major facilitator superfamily (MFS) profile domain-containing protein</fullName>
    </recommendedName>
</protein>
<keyword evidence="2 5" id="KW-0812">Transmembrane</keyword>
<dbReference type="OrthoDB" id="2261376at2759"/>
<proteinExistence type="predicted"/>
<feature type="transmembrane region" description="Helical" evidence="5">
    <location>
        <begin position="269"/>
        <end position="292"/>
    </location>
</feature>
<dbReference type="InterPro" id="IPR020846">
    <property type="entry name" value="MFS_dom"/>
</dbReference>
<name>A0A3S1AYT6_ELYCH</name>
<evidence type="ECO:0000256" key="1">
    <source>
        <dbReference type="ARBA" id="ARBA00004141"/>
    </source>
</evidence>
<feature type="transmembrane region" description="Helical" evidence="5">
    <location>
        <begin position="15"/>
        <end position="34"/>
    </location>
</feature>